<evidence type="ECO:0008006" key="3">
    <source>
        <dbReference type="Google" id="ProtNLM"/>
    </source>
</evidence>
<proteinExistence type="predicted"/>
<sequence>MPIYPAGSLNTAALSAPDLYVQQVPPKTRYINGVPTDILGIVGVASWGAVNSPMLIGSPADAALKVGVQQVRKYDLATAIAVSIQLGASNLRAVRVTDGTDAAATTTLKDSAATPATGATLTAMYTGSLGNTLSAALTAGTAANSFKLIVTMPGVQPEIFDNLVGSGAALWQSLVNAVNNGISGIRGPSQLVVATVGASSLAPQLTGGTQSVTFTGGSDGAAGVTDAMLVGADGVTAPARKGMYALRGANAQVVNLVDLTDSTQWPAMLSYGQGEGAYVVTQGPAGASYATVSGSLNTAGVDGYGLKVLVGDWVYWFDTVNGQNRMLAPATFSAARVAGLAPHLSVLNKSLSNATGTQRSLAQQPYSNGEIGAINTARLDVITNPCPGGSYFGHRSGLNCASNPAQNGDNYTRMTNYLSLTLAASFGWVVGQLHTADLRRQVKSTIESFLQNLVDQNMIGDPNGGPAFSVQIDKQNNPDSRVALGYMQADVQVKYLSVVRYFLINLEGGQSVSITVANNPRS</sequence>
<evidence type="ECO:0000313" key="2">
    <source>
        <dbReference type="Proteomes" id="UP000295611"/>
    </source>
</evidence>
<dbReference type="PANTHER" id="PTHR35861">
    <property type="match status" value="1"/>
</dbReference>
<protein>
    <recommendedName>
        <fullName evidence="3">Phage tail protein</fullName>
    </recommendedName>
</protein>
<accession>A0A4R7B5Q1</accession>
<gene>
    <name evidence="1" type="ORF">DFP86_106144</name>
</gene>
<dbReference type="PANTHER" id="PTHR35861:SF2">
    <property type="entry name" value="FELS-2 PROPHAGE PROTEIN"/>
    <property type="match status" value="1"/>
</dbReference>
<keyword evidence="2" id="KW-1185">Reference proteome</keyword>
<dbReference type="RefSeq" id="WP_133680293.1">
    <property type="nucleotide sequence ID" value="NZ_SNZP01000006.1"/>
</dbReference>
<comment type="caution">
    <text evidence="1">The sequence shown here is derived from an EMBL/GenBank/DDBJ whole genome shotgun (WGS) entry which is preliminary data.</text>
</comment>
<dbReference type="InterPro" id="IPR052042">
    <property type="entry name" value="Tail_sheath_structural"/>
</dbReference>
<dbReference type="AlphaFoldDB" id="A0A4R7B5Q1"/>
<reference evidence="1 2" key="1">
    <citation type="submission" date="2019-03" db="EMBL/GenBank/DDBJ databases">
        <title>Genomic Encyclopedia of Type Strains, Phase III (KMG-III): the genomes of soil and plant-associated and newly described type strains.</title>
        <authorList>
            <person name="Whitman W."/>
        </authorList>
    </citation>
    <scope>NUCLEOTIDE SEQUENCE [LARGE SCALE GENOMIC DNA]</scope>
    <source>
        <strain evidence="1 2">CECT 8976</strain>
    </source>
</reference>
<organism evidence="1 2">
    <name type="scientific">Paludibacterium purpuratum</name>
    <dbReference type="NCBI Taxonomy" id="1144873"/>
    <lineage>
        <taxon>Bacteria</taxon>
        <taxon>Pseudomonadati</taxon>
        <taxon>Pseudomonadota</taxon>
        <taxon>Betaproteobacteria</taxon>
        <taxon>Neisseriales</taxon>
        <taxon>Chromobacteriaceae</taxon>
        <taxon>Paludibacterium</taxon>
    </lineage>
</organism>
<name>A0A4R7B5Q1_9NEIS</name>
<dbReference type="Proteomes" id="UP000295611">
    <property type="component" value="Unassembled WGS sequence"/>
</dbReference>
<evidence type="ECO:0000313" key="1">
    <source>
        <dbReference type="EMBL" id="TDR80004.1"/>
    </source>
</evidence>
<dbReference type="EMBL" id="SNZP01000006">
    <property type="protein sequence ID" value="TDR80004.1"/>
    <property type="molecule type" value="Genomic_DNA"/>
</dbReference>
<dbReference type="OrthoDB" id="8576398at2"/>